<feature type="chain" id="PRO_5041974669" evidence="1">
    <location>
        <begin position="43"/>
        <end position="115"/>
    </location>
</feature>
<organism evidence="2 3">
    <name type="scientific">Mesorhabditis belari</name>
    <dbReference type="NCBI Taxonomy" id="2138241"/>
    <lineage>
        <taxon>Eukaryota</taxon>
        <taxon>Metazoa</taxon>
        <taxon>Ecdysozoa</taxon>
        <taxon>Nematoda</taxon>
        <taxon>Chromadorea</taxon>
        <taxon>Rhabditida</taxon>
        <taxon>Rhabditina</taxon>
        <taxon>Rhabditomorpha</taxon>
        <taxon>Rhabditoidea</taxon>
        <taxon>Rhabditidae</taxon>
        <taxon>Mesorhabditinae</taxon>
        <taxon>Mesorhabditis</taxon>
    </lineage>
</organism>
<reference evidence="3" key="1">
    <citation type="submission" date="2024-02" db="UniProtKB">
        <authorList>
            <consortium name="WormBaseParasite"/>
        </authorList>
    </citation>
    <scope>IDENTIFICATION</scope>
</reference>
<evidence type="ECO:0000313" key="3">
    <source>
        <dbReference type="WBParaSite" id="MBELARI_LOCUS8537"/>
    </source>
</evidence>
<dbReference type="Proteomes" id="UP000887575">
    <property type="component" value="Unassembled WGS sequence"/>
</dbReference>
<accession>A0AAF3JBG9</accession>
<protein>
    <submittedName>
        <fullName evidence="3">Uncharacterized protein</fullName>
    </submittedName>
</protein>
<proteinExistence type="predicted"/>
<keyword evidence="1" id="KW-0732">Signal</keyword>
<sequence>MNTRNNCTQYRKFPFSVGFLRRIPSILSTLMCLMFVISLVHGACATDQADMGCGEHPLKGILSNLDSKHPNLSSDQVVRLLLAVQKRYPRLWRAYEAALDQYTNCRLMATSGSLG</sequence>
<feature type="signal peptide" evidence="1">
    <location>
        <begin position="1"/>
        <end position="42"/>
    </location>
</feature>
<evidence type="ECO:0000313" key="2">
    <source>
        <dbReference type="Proteomes" id="UP000887575"/>
    </source>
</evidence>
<keyword evidence="2" id="KW-1185">Reference proteome</keyword>
<dbReference type="AlphaFoldDB" id="A0AAF3JBG9"/>
<evidence type="ECO:0000256" key="1">
    <source>
        <dbReference type="SAM" id="SignalP"/>
    </source>
</evidence>
<dbReference type="WBParaSite" id="MBELARI_LOCUS8537">
    <property type="protein sequence ID" value="MBELARI_LOCUS8537"/>
    <property type="gene ID" value="MBELARI_LOCUS8537"/>
</dbReference>
<name>A0AAF3JBG9_9BILA</name>